<keyword evidence="2" id="KW-0472">Membrane</keyword>
<dbReference type="RefSeq" id="WP_271190124.1">
    <property type="nucleotide sequence ID" value="NZ_BSFP01000100.1"/>
</dbReference>
<name>A0A9W6KSU9_9ACTN</name>
<accession>A0A9W6KSU9</accession>
<reference evidence="3" key="2">
    <citation type="submission" date="2023-01" db="EMBL/GenBank/DDBJ databases">
        <authorList>
            <person name="Sun Q."/>
            <person name="Evtushenko L."/>
        </authorList>
    </citation>
    <scope>NUCLEOTIDE SEQUENCE</scope>
    <source>
        <strain evidence="3">VKM Ac-1321</strain>
    </source>
</reference>
<dbReference type="AlphaFoldDB" id="A0A9W6KSU9"/>
<dbReference type="Proteomes" id="UP001143480">
    <property type="component" value="Unassembled WGS sequence"/>
</dbReference>
<organism evidence="3 4">
    <name type="scientific">Dactylosporangium matsuzakiense</name>
    <dbReference type="NCBI Taxonomy" id="53360"/>
    <lineage>
        <taxon>Bacteria</taxon>
        <taxon>Bacillati</taxon>
        <taxon>Actinomycetota</taxon>
        <taxon>Actinomycetes</taxon>
        <taxon>Micromonosporales</taxon>
        <taxon>Micromonosporaceae</taxon>
        <taxon>Dactylosporangium</taxon>
    </lineage>
</organism>
<evidence type="ECO:0000313" key="4">
    <source>
        <dbReference type="Proteomes" id="UP001143480"/>
    </source>
</evidence>
<feature type="transmembrane region" description="Helical" evidence="2">
    <location>
        <begin position="37"/>
        <end position="54"/>
    </location>
</feature>
<comment type="caution">
    <text evidence="3">The sequence shown here is derived from an EMBL/GenBank/DDBJ whole genome shotgun (WGS) entry which is preliminary data.</text>
</comment>
<keyword evidence="4" id="KW-1185">Reference proteome</keyword>
<dbReference type="EMBL" id="BSFP01000100">
    <property type="protein sequence ID" value="GLL07531.1"/>
    <property type="molecule type" value="Genomic_DNA"/>
</dbReference>
<evidence type="ECO:0000256" key="1">
    <source>
        <dbReference type="SAM" id="MobiDB-lite"/>
    </source>
</evidence>
<evidence type="ECO:0000313" key="3">
    <source>
        <dbReference type="EMBL" id="GLL07531.1"/>
    </source>
</evidence>
<keyword evidence="2" id="KW-1133">Transmembrane helix</keyword>
<gene>
    <name evidence="3" type="ORF">GCM10017581_092850</name>
</gene>
<sequence length="216" mass="23329">MVAILLAVAAVAISIILGVLANWFEKPAWAKDKPGRVTLALIAFGAVGVIVVQAQKMFDSDRNSGLYSRSLGSSATASPPVTASGAASPPIGSASTRMKSDYIKEADAVCLRWYEENAKETQSDDSPSVKLRNINGIFHNLVGDWSRVERPHDDVGKIDSILSLYREANEIGDKLALAYDSHDKARYDQLGNESDQAMHDADMAARAYGHKVCGNY</sequence>
<evidence type="ECO:0000256" key="2">
    <source>
        <dbReference type="SAM" id="Phobius"/>
    </source>
</evidence>
<keyword evidence="2" id="KW-0812">Transmembrane</keyword>
<feature type="region of interest" description="Disordered" evidence="1">
    <location>
        <begin position="69"/>
        <end position="93"/>
    </location>
</feature>
<proteinExistence type="predicted"/>
<feature type="compositionally biased region" description="Low complexity" evidence="1">
    <location>
        <begin position="72"/>
        <end position="93"/>
    </location>
</feature>
<protein>
    <submittedName>
        <fullName evidence="3">Uncharacterized protein</fullName>
    </submittedName>
</protein>
<reference evidence="3" key="1">
    <citation type="journal article" date="2014" name="Int. J. Syst. Evol. Microbiol.">
        <title>Complete genome sequence of Corynebacterium casei LMG S-19264T (=DSM 44701T), isolated from a smear-ripened cheese.</title>
        <authorList>
            <consortium name="US DOE Joint Genome Institute (JGI-PGF)"/>
            <person name="Walter F."/>
            <person name="Albersmeier A."/>
            <person name="Kalinowski J."/>
            <person name="Ruckert C."/>
        </authorList>
    </citation>
    <scope>NUCLEOTIDE SEQUENCE</scope>
    <source>
        <strain evidence="3">VKM Ac-1321</strain>
    </source>
</reference>